<reference evidence="2" key="1">
    <citation type="submission" date="2023-09" db="EMBL/GenBank/DDBJ databases">
        <authorList>
            <person name="Li S."/>
            <person name="Li X."/>
            <person name="Zhang C."/>
            <person name="Zhao Z."/>
        </authorList>
    </citation>
    <scope>NUCLEOTIDE SEQUENCE [LARGE SCALE GENOMIC DNA]</scope>
    <source>
        <strain evidence="2">SQ149</strain>
    </source>
</reference>
<keyword evidence="2" id="KW-1185">Reference proteome</keyword>
<evidence type="ECO:0000313" key="1">
    <source>
        <dbReference type="EMBL" id="WNC71459.1"/>
    </source>
</evidence>
<proteinExistence type="predicted"/>
<organism evidence="1 2">
    <name type="scientific">Thalassotalea psychrophila</name>
    <dbReference type="NCBI Taxonomy" id="3065647"/>
    <lineage>
        <taxon>Bacteria</taxon>
        <taxon>Pseudomonadati</taxon>
        <taxon>Pseudomonadota</taxon>
        <taxon>Gammaproteobacteria</taxon>
        <taxon>Alteromonadales</taxon>
        <taxon>Colwelliaceae</taxon>
        <taxon>Thalassotalea</taxon>
    </lineage>
</organism>
<name>A0ABY9TRM3_9GAMM</name>
<evidence type="ECO:0000313" key="2">
    <source>
        <dbReference type="Proteomes" id="UP001258994"/>
    </source>
</evidence>
<gene>
    <name evidence="1" type="ORF">RGQ13_15210</name>
</gene>
<dbReference type="Proteomes" id="UP001258994">
    <property type="component" value="Chromosome"/>
</dbReference>
<accession>A0ABY9TRM3</accession>
<dbReference type="EMBL" id="CP134145">
    <property type="protein sequence ID" value="WNC71459.1"/>
    <property type="molecule type" value="Genomic_DNA"/>
</dbReference>
<protein>
    <submittedName>
        <fullName evidence="1">Uncharacterized protein</fullName>
    </submittedName>
</protein>
<sequence length="214" mass="24912">MHDLLSDALEHSTQFSELCSALYEREINLLANAQLNSKEQIQARLKSLNYYVKRTAGSMLAVQSPLLLDLQNASWTEKQSKQLPIKEQSDADIQKWYQSNKLCLGLVVPVLIKEREKFRIMIDCIDRVDEENQRFRTNYCGWFYLHKSPSNKYENYTLLKPSKKVFTAACSGHQWQGNSRTQPLTLPLRELLLSCQINWRNLRLPISLKSSIFN</sequence>
<dbReference type="RefSeq" id="WP_348390593.1">
    <property type="nucleotide sequence ID" value="NZ_CP134145.1"/>
</dbReference>